<dbReference type="STRING" id="592029.DDD_1208"/>
<dbReference type="EMBL" id="CP001397">
    <property type="protein sequence ID" value="AGC76335.1"/>
    <property type="molecule type" value="Genomic_DNA"/>
</dbReference>
<reference evidence="1 2" key="1">
    <citation type="journal article" date="2013" name="Genome Biol. Evol.">
        <title>Genomic makeup of the marine flavobacterium Nonlabens (Donghaeana) dokdonensis DSW-6 and identification of a novel class of rhodopsins.</title>
        <authorList>
            <person name="Kwon S.K."/>
            <person name="Kim B.K."/>
            <person name="Song J.Y."/>
            <person name="Kwak M.J."/>
            <person name="Lee C.H."/>
            <person name="Yoon J.H."/>
            <person name="Oh T.K."/>
            <person name="Kim J.F."/>
        </authorList>
    </citation>
    <scope>NUCLEOTIDE SEQUENCE [LARGE SCALE GENOMIC DNA]</scope>
    <source>
        <strain evidence="2">DSM 17205 / KCTC 12402 / DSW-6</strain>
    </source>
</reference>
<dbReference type="KEGG" id="ndo:DDD_1208"/>
<evidence type="ECO:0000313" key="1">
    <source>
        <dbReference type="EMBL" id="AGC76335.1"/>
    </source>
</evidence>
<gene>
    <name evidence="1" type="ordered locus">DDD_1208</name>
</gene>
<dbReference type="Proteomes" id="UP000011173">
    <property type="component" value="Chromosome"/>
</dbReference>
<evidence type="ECO:0000313" key="2">
    <source>
        <dbReference type="Proteomes" id="UP000011173"/>
    </source>
</evidence>
<accession>L7W433</accession>
<organism evidence="1 2">
    <name type="scientific">Nonlabens dokdonensis (strain DSM 17205 / KCTC 12402 / DSW-6)</name>
    <name type="common">Donghaeana dokdonensis</name>
    <dbReference type="NCBI Taxonomy" id="592029"/>
    <lineage>
        <taxon>Bacteria</taxon>
        <taxon>Pseudomonadati</taxon>
        <taxon>Bacteroidota</taxon>
        <taxon>Flavobacteriia</taxon>
        <taxon>Flavobacteriales</taxon>
        <taxon>Flavobacteriaceae</taxon>
        <taxon>Nonlabens</taxon>
    </lineage>
</organism>
<dbReference type="HOGENOM" id="CLU_3202670_0_0_10"/>
<dbReference type="AlphaFoldDB" id="L7W433"/>
<name>L7W433_NONDD</name>
<protein>
    <submittedName>
        <fullName evidence="1">Uncharacterized protein</fullName>
    </submittedName>
</protein>
<dbReference type="PATRIC" id="fig|592029.3.peg.1197"/>
<sequence length="45" mass="5553">MSTWRYTRVSKRKLNHYHKGGNLFRFRESGNFIHFKQVKHPDFSN</sequence>
<proteinExistence type="predicted"/>